<evidence type="ECO:0000256" key="1">
    <source>
        <dbReference type="SAM" id="MobiDB-lite"/>
    </source>
</evidence>
<protein>
    <submittedName>
        <fullName evidence="2">Uncharacterized protein</fullName>
    </submittedName>
</protein>
<gene>
    <name evidence="2" type="ORF">VZT92_015361</name>
</gene>
<evidence type="ECO:0000313" key="2">
    <source>
        <dbReference type="EMBL" id="KAK9526676.1"/>
    </source>
</evidence>
<dbReference type="AlphaFoldDB" id="A0AAW1EW57"/>
<comment type="caution">
    <text evidence="2">The sequence shown here is derived from an EMBL/GenBank/DDBJ whole genome shotgun (WGS) entry which is preliminary data.</text>
</comment>
<evidence type="ECO:0000313" key="3">
    <source>
        <dbReference type="Proteomes" id="UP001488805"/>
    </source>
</evidence>
<reference evidence="2 3" key="1">
    <citation type="journal article" date="2024" name="Genome Biol. Evol.">
        <title>Chromosome-level genome assembly of the viviparous eelpout Zoarces viviparus.</title>
        <authorList>
            <person name="Fuhrmann N."/>
            <person name="Brasseur M.V."/>
            <person name="Bakowski C.E."/>
            <person name="Podsiadlowski L."/>
            <person name="Prost S."/>
            <person name="Krehenwinkel H."/>
            <person name="Mayer C."/>
        </authorList>
    </citation>
    <scope>NUCLEOTIDE SEQUENCE [LARGE SCALE GENOMIC DNA]</scope>
    <source>
        <strain evidence="2">NO-MEL_2022_Ind0_liver</strain>
    </source>
</reference>
<feature type="region of interest" description="Disordered" evidence="1">
    <location>
        <begin position="51"/>
        <end position="72"/>
    </location>
</feature>
<organism evidence="2 3">
    <name type="scientific">Zoarces viviparus</name>
    <name type="common">Viviparous eelpout</name>
    <name type="synonym">Blennius viviparus</name>
    <dbReference type="NCBI Taxonomy" id="48416"/>
    <lineage>
        <taxon>Eukaryota</taxon>
        <taxon>Metazoa</taxon>
        <taxon>Chordata</taxon>
        <taxon>Craniata</taxon>
        <taxon>Vertebrata</taxon>
        <taxon>Euteleostomi</taxon>
        <taxon>Actinopterygii</taxon>
        <taxon>Neopterygii</taxon>
        <taxon>Teleostei</taxon>
        <taxon>Neoteleostei</taxon>
        <taxon>Acanthomorphata</taxon>
        <taxon>Eupercaria</taxon>
        <taxon>Perciformes</taxon>
        <taxon>Cottioidei</taxon>
        <taxon>Zoarcales</taxon>
        <taxon>Zoarcidae</taxon>
        <taxon>Zoarcinae</taxon>
        <taxon>Zoarces</taxon>
    </lineage>
</organism>
<dbReference type="EMBL" id="JBCEZU010000123">
    <property type="protein sequence ID" value="KAK9526676.1"/>
    <property type="molecule type" value="Genomic_DNA"/>
</dbReference>
<proteinExistence type="predicted"/>
<name>A0AAW1EW57_ZOAVI</name>
<dbReference type="Proteomes" id="UP001488805">
    <property type="component" value="Unassembled WGS sequence"/>
</dbReference>
<accession>A0AAW1EW57</accession>
<sequence>MGSRGDGAKRSDGRGKRLLAWQLLKQQGLPHIMEVVHGLVSFSDWRARERRRGPKALPTEGPRPKQKSSTFKGEGPLVCALVGKFSQASQKRDDNLVSSLWVEVSYLTSVYVDVEGWVSAIRNYEQQ</sequence>
<keyword evidence="3" id="KW-1185">Reference proteome</keyword>